<evidence type="ECO:0000313" key="2">
    <source>
        <dbReference type="Proteomes" id="UP001207468"/>
    </source>
</evidence>
<accession>A0ACC0UKT2</accession>
<reference evidence="1" key="1">
    <citation type="submission" date="2021-03" db="EMBL/GenBank/DDBJ databases">
        <title>Evolutionary priming and transition to the ectomycorrhizal habit in an iconic lineage of mushroom-forming fungi: is preadaptation a requirement?</title>
        <authorList>
            <consortium name="DOE Joint Genome Institute"/>
            <person name="Looney B.P."/>
            <person name="Miyauchi S."/>
            <person name="Morin E."/>
            <person name="Drula E."/>
            <person name="Courty P.E."/>
            <person name="Chicoki N."/>
            <person name="Fauchery L."/>
            <person name="Kohler A."/>
            <person name="Kuo A."/>
            <person name="LaButti K."/>
            <person name="Pangilinan J."/>
            <person name="Lipzen A."/>
            <person name="Riley R."/>
            <person name="Andreopoulos W."/>
            <person name="He G."/>
            <person name="Johnson J."/>
            <person name="Barry K.W."/>
            <person name="Grigoriev I.V."/>
            <person name="Nagy L."/>
            <person name="Hibbett D."/>
            <person name="Henrissat B."/>
            <person name="Matheny P.B."/>
            <person name="Labbe J."/>
            <person name="Martin A.F."/>
        </authorList>
    </citation>
    <scope>NUCLEOTIDE SEQUENCE</scope>
    <source>
        <strain evidence="1">BPL698</strain>
    </source>
</reference>
<proteinExistence type="predicted"/>
<organism evidence="1 2">
    <name type="scientific">Russula earlei</name>
    <dbReference type="NCBI Taxonomy" id="71964"/>
    <lineage>
        <taxon>Eukaryota</taxon>
        <taxon>Fungi</taxon>
        <taxon>Dikarya</taxon>
        <taxon>Basidiomycota</taxon>
        <taxon>Agaricomycotina</taxon>
        <taxon>Agaricomycetes</taxon>
        <taxon>Russulales</taxon>
        <taxon>Russulaceae</taxon>
        <taxon>Russula</taxon>
    </lineage>
</organism>
<comment type="caution">
    <text evidence="1">The sequence shown here is derived from an EMBL/GenBank/DDBJ whole genome shotgun (WGS) entry which is preliminary data.</text>
</comment>
<gene>
    <name evidence="1" type="ORF">F5148DRAFT_18559</name>
</gene>
<dbReference type="Proteomes" id="UP001207468">
    <property type="component" value="Unassembled WGS sequence"/>
</dbReference>
<sequence length="750" mass="83565">MTMILLVNCQESLPRPPNPQALQWITSYERNSPSSLFSASPSPAPTPSTLPAAPKSPTLSVPVPLRTGAMGPPRMAPPPRPTGSQPRAVRKPAWLLEPKIKRFDAPNLKPSSTLPTKASLGMVRTSDTSEPSTSGRRGSILSPTTPVSAAVDAQHQGNAPELADGEIPIAQDVPQLPPASRAETEAFLSGIMPSEMSEPMMDGVESNLPPSSVPRKKATLDLLKNTSIPRKFKWSGELRMHTDKNHKERLCNVTLSDPSGGSIGRLRFSICFDASVSFLLLEKIFSLAELQTLRPALTPVSEIARLGPDSHADENALTTLFHHLSARKQVSCSGIHLDGNQVALLLLFPATNLILCKEYNVHPELRKAGHFIAALLPWKVVGINARAHRLFRDPGDRTHAVYRPGKHESIVTAERERSLRKDPSYLRDLSILGFPKWLYDEMSESTNYCIWNKDGDGTPSAPGFETRALIDILDKRRANNVGWKRDVSFVFVHVGAIRSLYMLPALMERRMKRLDIQFVTYGTHHTIPPARWGIRLIYPAGGIAAISPTVFLESPGTAYRLLDMLEQHPLWDCFVTPGVVALAARQNRGSDPVSEFEKGTLIHQDLLSRIGQGQLSLLCTEPPHGSKEGPILEWIRQHQLTSMLEPRGILQDCLRSFNKRFSDFPEEKWTFQVIKELSSMLSSLQMQPCTMDQYRRFVVIKGKQDVIAADWVGLEWTNVDGFNFRDEFFLKEKLDDLRSWAGVELALYYK</sequence>
<protein>
    <submittedName>
        <fullName evidence="1">Uncharacterized protein</fullName>
    </submittedName>
</protein>
<name>A0ACC0UKT2_9AGAM</name>
<evidence type="ECO:0000313" key="1">
    <source>
        <dbReference type="EMBL" id="KAI9512345.1"/>
    </source>
</evidence>
<keyword evidence="2" id="KW-1185">Reference proteome</keyword>
<dbReference type="EMBL" id="JAGFNK010000010">
    <property type="protein sequence ID" value="KAI9512345.1"/>
    <property type="molecule type" value="Genomic_DNA"/>
</dbReference>